<comment type="caution">
    <text evidence="2">The sequence shown here is derived from an EMBL/GenBank/DDBJ whole genome shotgun (WGS) entry which is preliminary data.</text>
</comment>
<dbReference type="CDD" id="cd00761">
    <property type="entry name" value="Glyco_tranf_GTA_type"/>
    <property type="match status" value="1"/>
</dbReference>
<keyword evidence="3" id="KW-1185">Reference proteome</keyword>
<dbReference type="EMBL" id="WOSW01000006">
    <property type="protein sequence ID" value="NHO32011.1"/>
    <property type="molecule type" value="Genomic_DNA"/>
</dbReference>
<dbReference type="Pfam" id="PF00535">
    <property type="entry name" value="Glycos_transf_2"/>
    <property type="match status" value="1"/>
</dbReference>
<accession>A0ABX0K6Z2</accession>
<dbReference type="Gene3D" id="3.90.550.10">
    <property type="entry name" value="Spore Coat Polysaccharide Biosynthesis Protein SpsA, Chain A"/>
    <property type="match status" value="1"/>
</dbReference>
<evidence type="ECO:0000313" key="3">
    <source>
        <dbReference type="Proteomes" id="UP000615326"/>
    </source>
</evidence>
<name>A0ABX0K6Z2_9PROT</name>
<reference evidence="2 3" key="1">
    <citation type="journal article" date="2020" name="Int. J. Syst. Evol. Microbiol.">
        <title>Novel acetic acid bacteria from cider fermentations: Acetobacter conturbans sp. nov. and Acetobacter fallax sp. nov.</title>
        <authorList>
            <person name="Sombolestani A.S."/>
            <person name="Cleenwerck I."/>
            <person name="Cnockaert M."/>
            <person name="Borremans W."/>
            <person name="Wieme A.D."/>
            <person name="De Vuyst L."/>
            <person name="Vandamme P."/>
        </authorList>
    </citation>
    <scope>NUCLEOTIDE SEQUENCE [LARGE SCALE GENOMIC DNA]</scope>
    <source>
        <strain evidence="2 3">LMG 1637</strain>
    </source>
</reference>
<evidence type="ECO:0000259" key="1">
    <source>
        <dbReference type="Pfam" id="PF00535"/>
    </source>
</evidence>
<gene>
    <name evidence="2" type="ORF">GOB84_05425</name>
</gene>
<evidence type="ECO:0000313" key="2">
    <source>
        <dbReference type="EMBL" id="NHO32011.1"/>
    </source>
</evidence>
<dbReference type="InterPro" id="IPR029044">
    <property type="entry name" value="Nucleotide-diphossugar_trans"/>
</dbReference>
<dbReference type="SUPFAM" id="SSF53448">
    <property type="entry name" value="Nucleotide-diphospho-sugar transferases"/>
    <property type="match status" value="1"/>
</dbReference>
<proteinExistence type="predicted"/>
<feature type="domain" description="Glycosyltransferase 2-like" evidence="1">
    <location>
        <begin position="24"/>
        <end position="151"/>
    </location>
</feature>
<dbReference type="RefSeq" id="WP_173576601.1">
    <property type="nucleotide sequence ID" value="NZ_WOSW01000006.1"/>
</dbReference>
<sequence length="378" mass="42708">MNIITGTSAAGTVHERNQLADVAVIMCPYGASTLLPRALGSVLLQKCTRWHLYLVNNGGDREALEDMLRLYRPVFGHRLSVINSDERLLPGEAAGRALGFVQEEFIVLHDDNETWDVNFLCDTINFLTDKDGIGFCGVVTDFFQVSEICEGLDVRQIERSSVRHDPGALDYISLIGGNSFPAVCFLFRRSALRSANFPEGFFPDAGDRNFICGLMAAGDIGVISQLLATHHIVTEGNISVEKQSIRDKEKFRKTLLRNGMLRESLNKDPGLRSALQIILDPVENMNREVEALRHHFDTRFREAKEQKDDGAMSGLQVQIQDLAHQQQHMLHLMQVALRDIDQIRIVSTWQKRFLMPVYWVWRAAVPVRRGIARLRGRV</sequence>
<dbReference type="Proteomes" id="UP000615326">
    <property type="component" value="Unassembled WGS sequence"/>
</dbReference>
<protein>
    <submittedName>
        <fullName evidence="2">Glycosyltransferase</fullName>
    </submittedName>
</protein>
<dbReference type="InterPro" id="IPR001173">
    <property type="entry name" value="Glyco_trans_2-like"/>
</dbReference>
<organism evidence="2 3">
    <name type="scientific">Acetobacter fallax</name>
    <dbReference type="NCBI Taxonomy" id="1737473"/>
    <lineage>
        <taxon>Bacteria</taxon>
        <taxon>Pseudomonadati</taxon>
        <taxon>Pseudomonadota</taxon>
        <taxon>Alphaproteobacteria</taxon>
        <taxon>Acetobacterales</taxon>
        <taxon>Acetobacteraceae</taxon>
        <taxon>Acetobacter</taxon>
    </lineage>
</organism>